<evidence type="ECO:0000259" key="9">
    <source>
        <dbReference type="Pfam" id="PF23359"/>
    </source>
</evidence>
<dbReference type="GO" id="GO:0003677">
    <property type="term" value="F:DNA binding"/>
    <property type="evidence" value="ECO:0007669"/>
    <property type="project" value="UniProtKB-KW"/>
</dbReference>
<dbReference type="GO" id="GO:0016746">
    <property type="term" value="F:acyltransferase activity"/>
    <property type="evidence" value="ECO:0007669"/>
    <property type="project" value="InterPro"/>
</dbReference>
<dbReference type="CDD" id="cd18808">
    <property type="entry name" value="SF1_C_Upf1"/>
    <property type="match status" value="1"/>
</dbReference>
<evidence type="ECO:0000256" key="6">
    <source>
        <dbReference type="SAM" id="Coils"/>
    </source>
</evidence>
<keyword evidence="2" id="KW-0378">Hydrolase</keyword>
<keyword evidence="5" id="KW-0238">DNA-binding</keyword>
<dbReference type="SUPFAM" id="SSF52540">
    <property type="entry name" value="P-loop containing nucleoside triphosphate hydrolases"/>
    <property type="match status" value="1"/>
</dbReference>
<dbReference type="Proteomes" id="UP000319213">
    <property type="component" value="Unassembled WGS sequence"/>
</dbReference>
<comment type="caution">
    <text evidence="10">The sequence shown here is derived from an EMBL/GenBank/DDBJ whole genome shotgun (WGS) entry which is preliminary data.</text>
</comment>
<feature type="domain" description="Lsr2 DNA-binding" evidence="9">
    <location>
        <begin position="1550"/>
        <end position="1580"/>
    </location>
</feature>
<dbReference type="Pfam" id="PF13087">
    <property type="entry name" value="AAA_12"/>
    <property type="match status" value="1"/>
</dbReference>
<dbReference type="RefSeq" id="WP_142259177.1">
    <property type="nucleotide sequence ID" value="NZ_BMPV01000007.1"/>
</dbReference>
<dbReference type="InterPro" id="IPR047187">
    <property type="entry name" value="SF1_C_Upf1"/>
</dbReference>
<dbReference type="Gene3D" id="3.40.960.10">
    <property type="entry name" value="VSR Endonuclease"/>
    <property type="match status" value="1"/>
</dbReference>
<dbReference type="GO" id="GO:0043139">
    <property type="term" value="F:5'-3' DNA helicase activity"/>
    <property type="evidence" value="ECO:0007669"/>
    <property type="project" value="TreeGrafter"/>
</dbReference>
<dbReference type="Pfam" id="PF18741">
    <property type="entry name" value="MTES_1575"/>
    <property type="match status" value="1"/>
</dbReference>
<feature type="coiled-coil region" evidence="6">
    <location>
        <begin position="479"/>
        <end position="506"/>
    </location>
</feature>
<gene>
    <name evidence="10" type="ORF">FHX40_1805</name>
</gene>
<dbReference type="GO" id="GO:0005524">
    <property type="term" value="F:ATP binding"/>
    <property type="evidence" value="ECO:0007669"/>
    <property type="project" value="UniProtKB-KW"/>
</dbReference>
<keyword evidence="1" id="KW-0547">Nucleotide-binding</keyword>
<proteinExistence type="predicted"/>
<dbReference type="InterPro" id="IPR055370">
    <property type="entry name" value="Lsr2_DNA-bd"/>
</dbReference>
<keyword evidence="3" id="KW-0347">Helicase</keyword>
<evidence type="ECO:0000256" key="5">
    <source>
        <dbReference type="ARBA" id="ARBA00023125"/>
    </source>
</evidence>
<evidence type="ECO:0000256" key="2">
    <source>
        <dbReference type="ARBA" id="ARBA00022801"/>
    </source>
</evidence>
<feature type="domain" description="Restriction endonuclease type II-like" evidence="8">
    <location>
        <begin position="1372"/>
        <end position="1464"/>
    </location>
</feature>
<dbReference type="SUPFAM" id="SSF52980">
    <property type="entry name" value="Restriction endonuclease-like"/>
    <property type="match status" value="1"/>
</dbReference>
<reference evidence="10 11" key="1">
    <citation type="submission" date="2019-06" db="EMBL/GenBank/DDBJ databases">
        <title>Sequencing the genomes of 1000 actinobacteria strains.</title>
        <authorList>
            <person name="Klenk H.-P."/>
        </authorList>
    </citation>
    <scope>NUCLEOTIDE SEQUENCE [LARGE SCALE GENOMIC DNA]</scope>
    <source>
        <strain evidence="10 11">DSM 43186</strain>
    </source>
</reference>
<dbReference type="Pfam" id="PF13604">
    <property type="entry name" value="AAA_30"/>
    <property type="match status" value="1"/>
</dbReference>
<evidence type="ECO:0000256" key="4">
    <source>
        <dbReference type="ARBA" id="ARBA00022840"/>
    </source>
</evidence>
<feature type="coiled-coil region" evidence="6">
    <location>
        <begin position="850"/>
        <end position="877"/>
    </location>
</feature>
<evidence type="ECO:0000256" key="3">
    <source>
        <dbReference type="ARBA" id="ARBA00022806"/>
    </source>
</evidence>
<dbReference type="EMBL" id="VFPQ01000001">
    <property type="protein sequence ID" value="TQM75106.1"/>
    <property type="molecule type" value="Genomic_DNA"/>
</dbReference>
<name>A0A543IX12_9ACTN</name>
<dbReference type="InterPro" id="IPR041679">
    <property type="entry name" value="DNA2/NAM7-like_C"/>
</dbReference>
<organism evidence="10 11">
    <name type="scientific">Thermopolyspora flexuosa</name>
    <dbReference type="NCBI Taxonomy" id="103836"/>
    <lineage>
        <taxon>Bacteria</taxon>
        <taxon>Bacillati</taxon>
        <taxon>Actinomycetota</taxon>
        <taxon>Actinomycetes</taxon>
        <taxon>Streptosporangiales</taxon>
        <taxon>Streptosporangiaceae</taxon>
        <taxon>Thermopolyspora</taxon>
    </lineage>
</organism>
<keyword evidence="4" id="KW-0067">ATP-binding</keyword>
<accession>A0A543IX12</accession>
<evidence type="ECO:0000259" key="7">
    <source>
        <dbReference type="Pfam" id="PF13087"/>
    </source>
</evidence>
<dbReference type="Gene3D" id="4.10.320.10">
    <property type="entry name" value="E3-binding domain"/>
    <property type="match status" value="1"/>
</dbReference>
<sequence>MSVASRARDPKLISSTTRLVEFLRDLASARRTPVRDVADYEKVLWLADLPEDIKVKPDATLGGILFSIDFVRSVPPPPLPEELEGWLNPREVENPRLDAPKLAATGPNRIRVIHENDVGDWRYETLEDRPDVRELYELWLDDWRAWAERERRHLRQREWHRDLFTIAGRLSQADDEWELVLATGLLAWTTPDGTRIRNHLLVTRVHVQVDPDTERVDVILDDTAPILQDRELLGDLPEFSPSRTDRLRERARQDDIACLGASGAELLRTWCDRGVEPHAAYLDDWAPAQRAGTTPQVRLAPALVLRKRDQGALLGYYDAMLDALTGADAHAPLGLAQLVEPLDRDERMAFLGERDGGDATASAGEPLFPLPANPEQRLIMTRLAQDNGVVVQGPPGTGKTHSIANLLAALLAEGKRVLVTSQKAQALRVLRDKLPKEIADLCISMTDLGRGGSAELEGGVKALSARFATYDPALQAEQIAATRKRLDEARREVARLSERIRALRESETYVHPAIAPGYRGTLAEISRRLRQEEPACSWMPTPMPPDAPAEPPVGIGEADELAELLAEETPQRRARPGQHIPDVATLPSAERVQTLIDEERAARSIADEAGTDISARLEVLDTAQLTWLENVARAVDGDLHRLGLAGADAARGEDEWTARALADLLAGRDTTLWERLDGLAERLTALQEAVRRINFRPVVHPRLDGPAETGDYLKAMRALRDHFAAGNRLKRGLLRPAVQRQAEPYLKQVSVDGIVPDNAELLSILIDDLEARQIVEQLRRGWRTVGVEFAADLSLDEIASSITDAYQRLAVVRRIREAVVTTAGELAKLGVHVPMRTLPEWTAYATALRAVRLRLEAEQATAALEELRESLERQAETGTPAPELREAIHAVATRDAVTYRLCLTALSTAHQELARQRRCDELAARIRAAHPDLLDVLADREKWKRHRSTWERAWAWAKAYTFFDEQRQPGLEQRLEAELEAATARVMRITAELAAAQAWDAALRRMTAEQTLALRSYEQHMTALGKGTGKYAERYRKLARQAMSKALDAVPAWIMPIQQVLETIPPDRDSFDVVIVDEASQASIDALFLLWLAPRVIVVGDDKQCAPSVVSHGELEPIFNKLATYLPDMPPYLRDAFTPKSSLFDLLRTRFGGLLRLREHFRCMPEIIEFSSRQFYSDEPLVPLRQFGADRLDPVQVVHVEGAYTEGSYTRLRNPVEAEKIVERILKCIGDPAYDGKTFGVVVLQGTEQGKLIHNMLLEKLDPKEWERRRLRVGTPPDFQGDERDVVFLSMVIAEKRPAVTSTEWQRRYNVAASRARDQMWLFHSVSPDLLSPACLRRSLLTYMLNPPVALGGAMPKDVTPDTPHPAFDSLFEQRVFLRIRERGYHVVPQFEVNGRRIDLVVSGARGRLAVECDGDHWHGPERLEADLARERELKRAGWRFWRVRESEFFFDPDAALAPLWEELERRGIHPGEVPVEDGNEAGAAWSAVPLSAEDGWDGLGEDDDVEEIVPVDEEADGFAPAPVASRSAAGAAGAASAPGRAAAKAGPAAGIREWARRNGYTVADRGRLPEEVIRAYQRAHSTD</sequence>
<dbReference type="PANTHER" id="PTHR43788">
    <property type="entry name" value="DNA2/NAM7 HELICASE FAMILY MEMBER"/>
    <property type="match status" value="1"/>
</dbReference>
<evidence type="ECO:0000313" key="11">
    <source>
        <dbReference type="Proteomes" id="UP000319213"/>
    </source>
</evidence>
<dbReference type="InterPro" id="IPR050534">
    <property type="entry name" value="Coronavir_polyprotein_1ab"/>
</dbReference>
<keyword evidence="11" id="KW-1185">Reference proteome</keyword>
<dbReference type="InterPro" id="IPR036625">
    <property type="entry name" value="E3-bd_dom_sf"/>
</dbReference>
<evidence type="ECO:0000259" key="8">
    <source>
        <dbReference type="Pfam" id="PF18741"/>
    </source>
</evidence>
<dbReference type="InterPro" id="IPR011335">
    <property type="entry name" value="Restrct_endonuc-II-like"/>
</dbReference>
<dbReference type="OrthoDB" id="9757917at2"/>
<dbReference type="InterPro" id="IPR027417">
    <property type="entry name" value="P-loop_NTPase"/>
</dbReference>
<dbReference type="GO" id="GO:0016787">
    <property type="term" value="F:hydrolase activity"/>
    <property type="evidence" value="ECO:0007669"/>
    <property type="project" value="UniProtKB-KW"/>
</dbReference>
<dbReference type="Pfam" id="PF23359">
    <property type="entry name" value="Lsr2_DNA-bd"/>
    <property type="match status" value="1"/>
</dbReference>
<keyword evidence="6" id="KW-0175">Coiled coil</keyword>
<feature type="domain" description="DNA2/NAM7 helicase-like C-terminal" evidence="7">
    <location>
        <begin position="1142"/>
        <end position="1323"/>
    </location>
</feature>
<dbReference type="Gene3D" id="3.40.50.300">
    <property type="entry name" value="P-loop containing nucleotide triphosphate hydrolases"/>
    <property type="match status" value="3"/>
</dbReference>
<evidence type="ECO:0000313" key="10">
    <source>
        <dbReference type="EMBL" id="TQM75106.1"/>
    </source>
</evidence>
<dbReference type="InterPro" id="IPR049468">
    <property type="entry name" value="Restrct_endonuc-II-like_dom"/>
</dbReference>
<protein>
    <submittedName>
        <fullName evidence="10">AAA domain-containing protein</fullName>
    </submittedName>
</protein>
<dbReference type="PANTHER" id="PTHR43788:SF8">
    <property type="entry name" value="DNA-BINDING PROTEIN SMUBP-2"/>
    <property type="match status" value="1"/>
</dbReference>
<evidence type="ECO:0000256" key="1">
    <source>
        <dbReference type="ARBA" id="ARBA00022741"/>
    </source>
</evidence>